<dbReference type="Gene3D" id="3.40.1410.10">
    <property type="entry name" value="Chorismate lyase-like"/>
    <property type="match status" value="1"/>
</dbReference>
<dbReference type="PROSITE" id="PS50949">
    <property type="entry name" value="HTH_GNTR"/>
    <property type="match status" value="1"/>
</dbReference>
<dbReference type="InterPro" id="IPR000524">
    <property type="entry name" value="Tscrpt_reg_HTH_GntR"/>
</dbReference>
<evidence type="ECO:0000256" key="4">
    <source>
        <dbReference type="SAM" id="MobiDB-lite"/>
    </source>
</evidence>
<dbReference type="Gene3D" id="1.10.10.10">
    <property type="entry name" value="Winged helix-like DNA-binding domain superfamily/Winged helix DNA-binding domain"/>
    <property type="match status" value="1"/>
</dbReference>
<dbReference type="CDD" id="cd07377">
    <property type="entry name" value="WHTH_GntR"/>
    <property type="match status" value="1"/>
</dbReference>
<dbReference type="PANTHER" id="PTHR44846:SF1">
    <property type="entry name" value="MANNOSYL-D-GLYCERATE TRANSPORT_METABOLISM SYSTEM REPRESSOR MNGR-RELATED"/>
    <property type="match status" value="1"/>
</dbReference>
<evidence type="ECO:0000313" key="7">
    <source>
        <dbReference type="Proteomes" id="UP000033187"/>
    </source>
</evidence>
<dbReference type="KEGG" id="fil:BN1229_v1_1695"/>
<keyword evidence="3" id="KW-0804">Transcription</keyword>
<evidence type="ECO:0000256" key="2">
    <source>
        <dbReference type="ARBA" id="ARBA00023125"/>
    </source>
</evidence>
<proteinExistence type="predicted"/>
<dbReference type="InterPro" id="IPR050679">
    <property type="entry name" value="Bact_HTH_transcr_reg"/>
</dbReference>
<dbReference type="AlphaFoldDB" id="A0A0D6JEE9"/>
<evidence type="ECO:0000259" key="5">
    <source>
        <dbReference type="PROSITE" id="PS50949"/>
    </source>
</evidence>
<dbReference type="PANTHER" id="PTHR44846">
    <property type="entry name" value="MANNOSYL-D-GLYCERATE TRANSPORT/METABOLISM SYSTEM REPRESSOR MNGR-RELATED"/>
    <property type="match status" value="1"/>
</dbReference>
<dbReference type="SMART" id="SM00345">
    <property type="entry name" value="HTH_GNTR"/>
    <property type="match status" value="1"/>
</dbReference>
<protein>
    <submittedName>
        <fullName evidence="6">Putative GntR family transcriptional regulator</fullName>
    </submittedName>
</protein>
<dbReference type="InterPro" id="IPR036388">
    <property type="entry name" value="WH-like_DNA-bd_sf"/>
</dbReference>
<dbReference type="OrthoDB" id="9794015at2"/>
<organism evidence="6 7">
    <name type="scientific">Candidatus Filomicrobium marinum</name>
    <dbReference type="NCBI Taxonomy" id="1608628"/>
    <lineage>
        <taxon>Bacteria</taxon>
        <taxon>Pseudomonadati</taxon>
        <taxon>Pseudomonadota</taxon>
        <taxon>Alphaproteobacteria</taxon>
        <taxon>Hyphomicrobiales</taxon>
        <taxon>Hyphomicrobiaceae</taxon>
        <taxon>Filomicrobium</taxon>
    </lineage>
</organism>
<dbReference type="SUPFAM" id="SSF46785">
    <property type="entry name" value="Winged helix' DNA-binding domain"/>
    <property type="match status" value="1"/>
</dbReference>
<dbReference type="Pfam" id="PF00392">
    <property type="entry name" value="GntR"/>
    <property type="match status" value="1"/>
</dbReference>
<dbReference type="RefSeq" id="WP_082101066.1">
    <property type="nucleotide sequence ID" value="NZ_LN829119.1"/>
</dbReference>
<dbReference type="InterPro" id="IPR036390">
    <property type="entry name" value="WH_DNA-bd_sf"/>
</dbReference>
<dbReference type="Pfam" id="PF07702">
    <property type="entry name" value="UTRA"/>
    <property type="match status" value="1"/>
</dbReference>
<dbReference type="GO" id="GO:0003700">
    <property type="term" value="F:DNA-binding transcription factor activity"/>
    <property type="evidence" value="ECO:0007669"/>
    <property type="project" value="InterPro"/>
</dbReference>
<dbReference type="SUPFAM" id="SSF64288">
    <property type="entry name" value="Chorismate lyase-like"/>
    <property type="match status" value="1"/>
</dbReference>
<name>A0A0D6JEE9_9HYPH</name>
<keyword evidence="2" id="KW-0238">DNA-binding</keyword>
<reference evidence="7" key="1">
    <citation type="submission" date="2015-02" db="EMBL/GenBank/DDBJ databases">
        <authorList>
            <person name="Chooi Y.-H."/>
        </authorList>
    </citation>
    <scope>NUCLEOTIDE SEQUENCE [LARGE SCALE GENOMIC DNA]</scope>
    <source>
        <strain evidence="7">strain Y</strain>
    </source>
</reference>
<dbReference type="InterPro" id="IPR011663">
    <property type="entry name" value="UTRA"/>
</dbReference>
<keyword evidence="7" id="KW-1185">Reference proteome</keyword>
<keyword evidence="1" id="KW-0805">Transcription regulation</keyword>
<evidence type="ECO:0000256" key="1">
    <source>
        <dbReference type="ARBA" id="ARBA00023015"/>
    </source>
</evidence>
<gene>
    <name evidence="6" type="ORF">YBN1229_v1_1699</name>
</gene>
<feature type="region of interest" description="Disordered" evidence="4">
    <location>
        <begin position="1"/>
        <end position="26"/>
    </location>
</feature>
<dbReference type="GO" id="GO:0003677">
    <property type="term" value="F:DNA binding"/>
    <property type="evidence" value="ECO:0007669"/>
    <property type="project" value="UniProtKB-KW"/>
</dbReference>
<dbReference type="EMBL" id="LN829119">
    <property type="protein sequence ID" value="CPR18410.1"/>
    <property type="molecule type" value="Genomic_DNA"/>
</dbReference>
<feature type="domain" description="HTH gntR-type" evidence="5">
    <location>
        <begin position="23"/>
        <end position="91"/>
    </location>
</feature>
<sequence length="268" mass="30220">MRVPRMNAQDDNRGPSEPKESAKSKHRLIAEQLLSEIESGRWKPGGQLPSEEQLAKEAKASLGTVQRALRNLVDMGVVERHQGRGTFVSGARAPERHLRHFRFKADGGEQLLPVYFTILDAEETQESGPWRDFLQAKEDRFIRIRRLASINKEFDAFSEVYLPADRFGQLARMKRVNLDGVSIRDMLAERFNAPTLNSRQTMLCQALPPRVTRIIGVPAGQYGIVWTICGMTYRDVPITWQRIFLPPSDRMLEIASGAPYEGASKSGG</sequence>
<dbReference type="KEGG" id="fiy:BN1229_v1_1699"/>
<feature type="compositionally biased region" description="Basic and acidic residues" evidence="4">
    <location>
        <begin position="8"/>
        <end position="23"/>
    </location>
</feature>
<dbReference type="InterPro" id="IPR028978">
    <property type="entry name" value="Chorismate_lyase_/UTRA_dom_sf"/>
</dbReference>
<dbReference type="GO" id="GO:0045892">
    <property type="term" value="P:negative regulation of DNA-templated transcription"/>
    <property type="evidence" value="ECO:0007669"/>
    <property type="project" value="TreeGrafter"/>
</dbReference>
<evidence type="ECO:0000256" key="3">
    <source>
        <dbReference type="ARBA" id="ARBA00023163"/>
    </source>
</evidence>
<evidence type="ECO:0000313" key="6">
    <source>
        <dbReference type="EMBL" id="CPR18410.1"/>
    </source>
</evidence>
<dbReference type="Proteomes" id="UP000033187">
    <property type="component" value="Chromosome 1"/>
</dbReference>
<accession>A0A0D6JEE9</accession>